<dbReference type="Proteomes" id="UP000095283">
    <property type="component" value="Unplaced"/>
</dbReference>
<reference evidence="10" key="1">
    <citation type="submission" date="2016-11" db="UniProtKB">
        <authorList>
            <consortium name="WormBaseParasite"/>
        </authorList>
    </citation>
    <scope>IDENTIFICATION</scope>
</reference>
<evidence type="ECO:0000256" key="4">
    <source>
        <dbReference type="ARBA" id="ARBA00023242"/>
    </source>
</evidence>
<dbReference type="SUPFAM" id="SSF47413">
    <property type="entry name" value="lambda repressor-like DNA-binding domains"/>
    <property type="match status" value="1"/>
</dbReference>
<dbReference type="AlphaFoldDB" id="A0A1I7XJE0"/>
<dbReference type="PROSITE" id="PS50071">
    <property type="entry name" value="HOMEOBOX_2"/>
    <property type="match status" value="1"/>
</dbReference>
<dbReference type="PROSITE" id="PS51179">
    <property type="entry name" value="POU_3"/>
    <property type="match status" value="1"/>
</dbReference>
<sequence length="470" mass="51772">MPASSLRNNSFKWGTITVVSTEDLRQILRRLYNEREKGIIDEQSYTFHSASMDMFCKGESGDYSICLSDASGKHANADEITMDQTSYDKINIQGVDPTFIHSVRVSPTPTGSSKRKSKPVKRIIEKCESEPSAVVEHNMGKPFTDAPQGECPPDPTQSVSVKDELYEGDSEGQQLVASRSSVEMDQAEMMRRFNEILATSQPGLQSISFQDAVQSLLAAASASCSSEPPLSTIMSSMSSFFPDTISPEGFMQAAVLAGGMVMGNHTTPVSNASINQSINMALLQGLSKMDSSVDVMRQAASTITKEERIDLDDLENFAQMFKKQRIKFGRFRCIISKMALNLSFKNMCKLRPLLKEWLADAEAAIASGASLNDLLDKGTPKQQPTVVDISEGSTRSEPHIKRRRKRTNLDMSQVVRVWFCNRRQKLRRSDEPETTDSVLMTSLKALQGVSTTLSTSIEPTCEPVETNGGA</sequence>
<evidence type="ECO:0000313" key="9">
    <source>
        <dbReference type="Proteomes" id="UP000095283"/>
    </source>
</evidence>
<evidence type="ECO:0000313" key="10">
    <source>
        <dbReference type="WBParaSite" id="Hba_17612"/>
    </source>
</evidence>
<proteinExistence type="predicted"/>
<feature type="domain" description="Homeobox" evidence="7">
    <location>
        <begin position="415"/>
        <end position="429"/>
    </location>
</feature>
<dbReference type="Gene3D" id="1.10.260.40">
    <property type="entry name" value="lambda repressor-like DNA-binding domains"/>
    <property type="match status" value="1"/>
</dbReference>
<dbReference type="Pfam" id="PF00157">
    <property type="entry name" value="Pou"/>
    <property type="match status" value="1"/>
</dbReference>
<name>A0A1I7XJE0_HETBA</name>
<dbReference type="GO" id="GO:0000978">
    <property type="term" value="F:RNA polymerase II cis-regulatory region sequence-specific DNA binding"/>
    <property type="evidence" value="ECO:0007669"/>
    <property type="project" value="TreeGrafter"/>
</dbReference>
<dbReference type="SMART" id="SM00352">
    <property type="entry name" value="POU"/>
    <property type="match status" value="1"/>
</dbReference>
<dbReference type="InterPro" id="IPR001356">
    <property type="entry name" value="HD"/>
</dbReference>
<dbReference type="Gene3D" id="1.10.10.60">
    <property type="entry name" value="Homeodomain-like"/>
    <property type="match status" value="1"/>
</dbReference>
<dbReference type="InterPro" id="IPR050255">
    <property type="entry name" value="POU_domain_TF"/>
</dbReference>
<keyword evidence="4 5" id="KW-0539">Nucleus</keyword>
<dbReference type="CDD" id="cd00086">
    <property type="entry name" value="homeodomain"/>
    <property type="match status" value="1"/>
</dbReference>
<dbReference type="PRINTS" id="PR00028">
    <property type="entry name" value="POUDOMAIN"/>
</dbReference>
<feature type="region of interest" description="Disordered" evidence="6">
    <location>
        <begin position="451"/>
        <end position="470"/>
    </location>
</feature>
<keyword evidence="2 5" id="KW-0238">DNA-binding</keyword>
<dbReference type="InterPro" id="IPR000327">
    <property type="entry name" value="POU_dom"/>
</dbReference>
<dbReference type="InterPro" id="IPR010982">
    <property type="entry name" value="Lambda_DNA-bd_dom_sf"/>
</dbReference>
<feature type="domain" description="POU-specific" evidence="8">
    <location>
        <begin position="339"/>
        <end position="362"/>
    </location>
</feature>
<dbReference type="InterPro" id="IPR013847">
    <property type="entry name" value="POU"/>
</dbReference>
<accession>A0A1I7XJE0</accession>
<feature type="region of interest" description="Disordered" evidence="6">
    <location>
        <begin position="102"/>
        <end position="122"/>
    </location>
</feature>
<dbReference type="GO" id="GO:0005634">
    <property type="term" value="C:nucleus"/>
    <property type="evidence" value="ECO:0007669"/>
    <property type="project" value="UniProtKB-SubCell"/>
</dbReference>
<evidence type="ECO:0000256" key="5">
    <source>
        <dbReference type="PROSITE-ProRule" id="PRU00108"/>
    </source>
</evidence>
<feature type="compositionally biased region" description="Polar residues" evidence="6">
    <location>
        <begin position="380"/>
        <end position="393"/>
    </location>
</feature>
<protein>
    <submittedName>
        <fullName evidence="10">POU domain protein</fullName>
    </submittedName>
</protein>
<comment type="subcellular location">
    <subcellularLocation>
        <location evidence="1 5">Nucleus</location>
    </subcellularLocation>
</comment>
<dbReference type="GO" id="GO:0000981">
    <property type="term" value="F:DNA-binding transcription factor activity, RNA polymerase II-specific"/>
    <property type="evidence" value="ECO:0007669"/>
    <property type="project" value="TreeGrafter"/>
</dbReference>
<dbReference type="PANTHER" id="PTHR11636:SF137">
    <property type="entry name" value="HOMEOBOX PROTEIN CEH-18"/>
    <property type="match status" value="1"/>
</dbReference>
<dbReference type="WBParaSite" id="Hba_17612">
    <property type="protein sequence ID" value="Hba_17612"/>
    <property type="gene ID" value="Hba_17612"/>
</dbReference>
<organism evidence="9 10">
    <name type="scientific">Heterorhabditis bacteriophora</name>
    <name type="common">Entomopathogenic nematode worm</name>
    <dbReference type="NCBI Taxonomy" id="37862"/>
    <lineage>
        <taxon>Eukaryota</taxon>
        <taxon>Metazoa</taxon>
        <taxon>Ecdysozoa</taxon>
        <taxon>Nematoda</taxon>
        <taxon>Chromadorea</taxon>
        <taxon>Rhabditida</taxon>
        <taxon>Rhabditina</taxon>
        <taxon>Rhabditomorpha</taxon>
        <taxon>Strongyloidea</taxon>
        <taxon>Heterorhabditidae</taxon>
        <taxon>Heterorhabditis</taxon>
    </lineage>
</organism>
<evidence type="ECO:0000259" key="7">
    <source>
        <dbReference type="PROSITE" id="PS50071"/>
    </source>
</evidence>
<evidence type="ECO:0000259" key="8">
    <source>
        <dbReference type="PROSITE" id="PS51179"/>
    </source>
</evidence>
<evidence type="ECO:0000256" key="1">
    <source>
        <dbReference type="ARBA" id="ARBA00004123"/>
    </source>
</evidence>
<feature type="region of interest" description="Disordered" evidence="6">
    <location>
        <begin position="373"/>
        <end position="406"/>
    </location>
</feature>
<feature type="DNA-binding region" description="Homeobox" evidence="5">
    <location>
        <begin position="417"/>
        <end position="430"/>
    </location>
</feature>
<evidence type="ECO:0000256" key="3">
    <source>
        <dbReference type="ARBA" id="ARBA00023155"/>
    </source>
</evidence>
<evidence type="ECO:0000256" key="2">
    <source>
        <dbReference type="ARBA" id="ARBA00023125"/>
    </source>
</evidence>
<dbReference type="PANTHER" id="PTHR11636">
    <property type="entry name" value="POU DOMAIN"/>
    <property type="match status" value="1"/>
</dbReference>
<keyword evidence="9" id="KW-1185">Reference proteome</keyword>
<keyword evidence="3 5" id="KW-0371">Homeobox</keyword>
<evidence type="ECO:0000256" key="6">
    <source>
        <dbReference type="SAM" id="MobiDB-lite"/>
    </source>
</evidence>